<comment type="similarity">
    <text evidence="2">Belongs to the CDP-alcohol phosphatidyltransferase class-I family.</text>
</comment>
<dbReference type="InterPro" id="IPR043130">
    <property type="entry name" value="CDP-OH_PTrfase_TM_dom"/>
</dbReference>
<dbReference type="NCBIfam" id="TIGR00560">
    <property type="entry name" value="pgsA"/>
    <property type="match status" value="1"/>
</dbReference>
<keyword evidence="5 11" id="KW-0812">Transmembrane</keyword>
<dbReference type="GO" id="GO:0046474">
    <property type="term" value="P:glycerophospholipid biosynthetic process"/>
    <property type="evidence" value="ECO:0007669"/>
    <property type="project" value="TreeGrafter"/>
</dbReference>
<evidence type="ECO:0000256" key="10">
    <source>
        <dbReference type="ARBA" id="ARBA00023264"/>
    </source>
</evidence>
<feature type="transmembrane region" description="Helical" evidence="11">
    <location>
        <begin position="21"/>
        <end position="37"/>
    </location>
</feature>
<evidence type="ECO:0000256" key="11">
    <source>
        <dbReference type="SAM" id="Phobius"/>
    </source>
</evidence>
<keyword evidence="4" id="KW-0808">Transferase</keyword>
<evidence type="ECO:0000256" key="6">
    <source>
        <dbReference type="ARBA" id="ARBA00022989"/>
    </source>
</evidence>
<feature type="non-terminal residue" evidence="12">
    <location>
        <position position="197"/>
    </location>
</feature>
<dbReference type="PROSITE" id="PS00379">
    <property type="entry name" value="CDP_ALCOHOL_P_TRANSF"/>
    <property type="match status" value="1"/>
</dbReference>
<name>A0A382VT04_9ZZZZ</name>
<keyword evidence="8 11" id="KW-0472">Membrane</keyword>
<evidence type="ECO:0000256" key="3">
    <source>
        <dbReference type="ARBA" id="ARBA00022516"/>
    </source>
</evidence>
<evidence type="ECO:0000256" key="1">
    <source>
        <dbReference type="ARBA" id="ARBA00004141"/>
    </source>
</evidence>
<dbReference type="InterPro" id="IPR004570">
    <property type="entry name" value="Phosphatidylglycerol_P_synth"/>
</dbReference>
<keyword evidence="6 11" id="KW-1133">Transmembrane helix</keyword>
<protein>
    <recommendedName>
        <fullName evidence="13">CDP-diacylglycerol--glycerol-3-phosphate 3-phosphatidyltransferase</fullName>
    </recommendedName>
</protein>
<dbReference type="EMBL" id="UINC01154379">
    <property type="protein sequence ID" value="SVD49632.1"/>
    <property type="molecule type" value="Genomic_DNA"/>
</dbReference>
<evidence type="ECO:0000256" key="8">
    <source>
        <dbReference type="ARBA" id="ARBA00023136"/>
    </source>
</evidence>
<comment type="subcellular location">
    <subcellularLocation>
        <location evidence="1">Membrane</location>
        <topology evidence="1">Multi-pass membrane protein</topology>
    </subcellularLocation>
</comment>
<reference evidence="12" key="1">
    <citation type="submission" date="2018-05" db="EMBL/GenBank/DDBJ databases">
        <authorList>
            <person name="Lanie J.A."/>
            <person name="Ng W.-L."/>
            <person name="Kazmierczak K.M."/>
            <person name="Andrzejewski T.M."/>
            <person name="Davidsen T.M."/>
            <person name="Wayne K.J."/>
            <person name="Tettelin H."/>
            <person name="Glass J.I."/>
            <person name="Rusch D."/>
            <person name="Podicherti R."/>
            <person name="Tsui H.-C.T."/>
            <person name="Winkler M.E."/>
        </authorList>
    </citation>
    <scope>NUCLEOTIDE SEQUENCE</scope>
</reference>
<dbReference type="PIRSF" id="PIRSF000847">
    <property type="entry name" value="Phos_ph_gly_syn"/>
    <property type="match status" value="1"/>
</dbReference>
<organism evidence="12">
    <name type="scientific">marine metagenome</name>
    <dbReference type="NCBI Taxonomy" id="408172"/>
    <lineage>
        <taxon>unclassified sequences</taxon>
        <taxon>metagenomes</taxon>
        <taxon>ecological metagenomes</taxon>
    </lineage>
</organism>
<keyword evidence="3" id="KW-0444">Lipid biosynthesis</keyword>
<keyword evidence="10" id="KW-1208">Phospholipid metabolism</keyword>
<dbReference type="PANTHER" id="PTHR14269:SF62">
    <property type="entry name" value="CDP-DIACYLGLYCEROL--GLYCEROL-3-PHOSPHATE 3-PHOSPHATIDYLTRANSFERASE 1, CHLOROPLASTIC"/>
    <property type="match status" value="1"/>
</dbReference>
<evidence type="ECO:0000256" key="9">
    <source>
        <dbReference type="ARBA" id="ARBA00023209"/>
    </source>
</evidence>
<dbReference type="Pfam" id="PF01066">
    <property type="entry name" value="CDP-OH_P_transf"/>
    <property type="match status" value="1"/>
</dbReference>
<dbReference type="InterPro" id="IPR050324">
    <property type="entry name" value="CDP-alcohol_PTase-I"/>
</dbReference>
<proteinExistence type="inferred from homology"/>
<evidence type="ECO:0008006" key="13">
    <source>
        <dbReference type="Google" id="ProtNLM"/>
    </source>
</evidence>
<dbReference type="InterPro" id="IPR048254">
    <property type="entry name" value="CDP_ALCOHOL_P_TRANSF_CS"/>
</dbReference>
<dbReference type="Gene3D" id="1.20.120.1760">
    <property type="match status" value="1"/>
</dbReference>
<dbReference type="GO" id="GO:0016020">
    <property type="term" value="C:membrane"/>
    <property type="evidence" value="ECO:0007669"/>
    <property type="project" value="UniProtKB-SubCell"/>
</dbReference>
<dbReference type="AlphaFoldDB" id="A0A382VT04"/>
<sequence length="197" mass="22088">MNEKTPAGKSSFANLPNQITVARLALSLVFFILLGIVGHGTDSETRQVILNWSTALFMLAMFTDFLDGYLARRWNIESTFGRIADPFVDKIVICGSFILLTTVSDFVEPWYPLVIVFREFLVSGLRSYIESAGVAFGAAWAGKVKLMIQGLTIPALLFYEANFVVIKNGAYQLNETPFWPWLQEPLYWLTFALLAAT</sequence>
<dbReference type="PANTHER" id="PTHR14269">
    <property type="entry name" value="CDP-DIACYLGLYCEROL--GLYCEROL-3-PHOSPHATE 3-PHOSPHATIDYLTRANSFERASE-RELATED"/>
    <property type="match status" value="1"/>
</dbReference>
<evidence type="ECO:0000256" key="2">
    <source>
        <dbReference type="ARBA" id="ARBA00010441"/>
    </source>
</evidence>
<accession>A0A382VT04</accession>
<dbReference type="InterPro" id="IPR000462">
    <property type="entry name" value="CDP-OH_P_trans"/>
</dbReference>
<evidence type="ECO:0000313" key="12">
    <source>
        <dbReference type="EMBL" id="SVD49632.1"/>
    </source>
</evidence>
<feature type="transmembrane region" description="Helical" evidence="11">
    <location>
        <begin position="49"/>
        <end position="70"/>
    </location>
</feature>
<evidence type="ECO:0000256" key="5">
    <source>
        <dbReference type="ARBA" id="ARBA00022692"/>
    </source>
</evidence>
<evidence type="ECO:0000256" key="4">
    <source>
        <dbReference type="ARBA" id="ARBA00022679"/>
    </source>
</evidence>
<keyword evidence="9" id="KW-0594">Phospholipid biosynthesis</keyword>
<gene>
    <name evidence="12" type="ORF">METZ01_LOCUS402486</name>
</gene>
<keyword evidence="7" id="KW-0443">Lipid metabolism</keyword>
<dbReference type="GO" id="GO:0008444">
    <property type="term" value="F:CDP-diacylglycerol-glycerol-3-phosphate 3-phosphatidyltransferase activity"/>
    <property type="evidence" value="ECO:0007669"/>
    <property type="project" value="InterPro"/>
</dbReference>
<evidence type="ECO:0000256" key="7">
    <source>
        <dbReference type="ARBA" id="ARBA00023098"/>
    </source>
</evidence>